<name>A0A381RHZ3_9ZZZZ</name>
<comment type="catalytic activity">
    <reaction evidence="9">
        <text>adenylyl-molybdopterin + molybdate = Mo-molybdopterin + AMP + H(+)</text>
        <dbReference type="Rhea" id="RHEA:35047"/>
        <dbReference type="ChEBI" id="CHEBI:15378"/>
        <dbReference type="ChEBI" id="CHEBI:36264"/>
        <dbReference type="ChEBI" id="CHEBI:62727"/>
        <dbReference type="ChEBI" id="CHEBI:71302"/>
        <dbReference type="ChEBI" id="CHEBI:456215"/>
        <dbReference type="EC" id="2.10.1.1"/>
    </reaction>
</comment>
<evidence type="ECO:0000256" key="4">
    <source>
        <dbReference type="ARBA" id="ARBA00022505"/>
    </source>
</evidence>
<dbReference type="Pfam" id="PF00994">
    <property type="entry name" value="MoCF_biosynth"/>
    <property type="match status" value="1"/>
</dbReference>
<evidence type="ECO:0000256" key="7">
    <source>
        <dbReference type="ARBA" id="ARBA00022842"/>
    </source>
</evidence>
<dbReference type="Gene3D" id="3.40.980.10">
    <property type="entry name" value="MoaB/Mog-like domain"/>
    <property type="match status" value="1"/>
</dbReference>
<organism evidence="11">
    <name type="scientific">marine metagenome</name>
    <dbReference type="NCBI Taxonomy" id="408172"/>
    <lineage>
        <taxon>unclassified sequences</taxon>
        <taxon>metagenomes</taxon>
        <taxon>ecological metagenomes</taxon>
    </lineage>
</organism>
<accession>A0A381RHZ3</accession>
<evidence type="ECO:0000256" key="8">
    <source>
        <dbReference type="ARBA" id="ARBA00023150"/>
    </source>
</evidence>
<dbReference type="PANTHER" id="PTHR10192:SF5">
    <property type="entry name" value="GEPHYRIN"/>
    <property type="match status" value="1"/>
</dbReference>
<proteinExistence type="predicted"/>
<comment type="pathway">
    <text evidence="2">Cofactor biosynthesis; molybdopterin biosynthesis.</text>
</comment>
<reference evidence="11" key="1">
    <citation type="submission" date="2018-05" db="EMBL/GenBank/DDBJ databases">
        <authorList>
            <person name="Lanie J.A."/>
            <person name="Ng W.-L."/>
            <person name="Kazmierczak K.M."/>
            <person name="Andrzejewski T.M."/>
            <person name="Davidsen T.M."/>
            <person name="Wayne K.J."/>
            <person name="Tettelin H."/>
            <person name="Glass J.I."/>
            <person name="Rusch D."/>
            <person name="Podicherti R."/>
            <person name="Tsui H.-C.T."/>
            <person name="Winkler M.E."/>
        </authorList>
    </citation>
    <scope>NUCLEOTIDE SEQUENCE</scope>
</reference>
<dbReference type="GO" id="GO:0061599">
    <property type="term" value="F:molybdopterin molybdotransferase activity"/>
    <property type="evidence" value="ECO:0007669"/>
    <property type="project" value="UniProtKB-EC"/>
</dbReference>
<dbReference type="Gene3D" id="3.90.105.10">
    <property type="entry name" value="Molybdopterin biosynthesis moea protein, domain 2"/>
    <property type="match status" value="1"/>
</dbReference>
<feature type="domain" description="MoaB/Mog" evidence="10">
    <location>
        <begin position="187"/>
        <end position="323"/>
    </location>
</feature>
<dbReference type="InterPro" id="IPR036688">
    <property type="entry name" value="MoeA_C_domain_IV_sf"/>
</dbReference>
<dbReference type="GO" id="GO:0046872">
    <property type="term" value="F:metal ion binding"/>
    <property type="evidence" value="ECO:0007669"/>
    <property type="project" value="UniProtKB-KW"/>
</dbReference>
<dbReference type="SUPFAM" id="SSF53218">
    <property type="entry name" value="Molybdenum cofactor biosynthesis proteins"/>
    <property type="match status" value="1"/>
</dbReference>
<dbReference type="Pfam" id="PF03453">
    <property type="entry name" value="MoeA_N"/>
    <property type="match status" value="1"/>
</dbReference>
<evidence type="ECO:0000256" key="9">
    <source>
        <dbReference type="ARBA" id="ARBA00047317"/>
    </source>
</evidence>
<dbReference type="NCBIfam" id="TIGR00177">
    <property type="entry name" value="molyb_syn"/>
    <property type="match status" value="1"/>
</dbReference>
<keyword evidence="5" id="KW-0808">Transferase</keyword>
<dbReference type="InterPro" id="IPR005110">
    <property type="entry name" value="MoeA_linker/N"/>
</dbReference>
<dbReference type="InterPro" id="IPR008284">
    <property type="entry name" value="MoCF_biosynth_CS"/>
</dbReference>
<dbReference type="InterPro" id="IPR036135">
    <property type="entry name" value="MoeA_linker/N_sf"/>
</dbReference>
<dbReference type="GO" id="GO:0005737">
    <property type="term" value="C:cytoplasm"/>
    <property type="evidence" value="ECO:0007669"/>
    <property type="project" value="TreeGrafter"/>
</dbReference>
<dbReference type="FunFam" id="3.40.980.10:FF:000004">
    <property type="entry name" value="Molybdopterin molybdenumtransferase"/>
    <property type="match status" value="1"/>
</dbReference>
<dbReference type="Pfam" id="PF03454">
    <property type="entry name" value="MoeA_C"/>
    <property type="match status" value="1"/>
</dbReference>
<evidence type="ECO:0000256" key="5">
    <source>
        <dbReference type="ARBA" id="ARBA00022679"/>
    </source>
</evidence>
<dbReference type="Gene3D" id="2.170.190.11">
    <property type="entry name" value="Molybdopterin biosynthesis moea protein, domain 3"/>
    <property type="match status" value="1"/>
</dbReference>
<gene>
    <name evidence="11" type="ORF">METZ01_LOCUS43373</name>
</gene>
<comment type="cofactor">
    <cofactor evidence="1">
        <name>Mg(2+)</name>
        <dbReference type="ChEBI" id="CHEBI:18420"/>
    </cofactor>
</comment>
<dbReference type="InterPro" id="IPR038987">
    <property type="entry name" value="MoeA-like"/>
</dbReference>
<dbReference type="PANTHER" id="PTHR10192">
    <property type="entry name" value="MOLYBDOPTERIN BIOSYNTHESIS PROTEIN"/>
    <property type="match status" value="1"/>
</dbReference>
<keyword evidence="4" id="KW-0500">Molybdenum</keyword>
<evidence type="ECO:0000256" key="1">
    <source>
        <dbReference type="ARBA" id="ARBA00001946"/>
    </source>
</evidence>
<keyword evidence="6" id="KW-0479">Metal-binding</keyword>
<dbReference type="InterPro" id="IPR005111">
    <property type="entry name" value="MoeA_C_domain_IV"/>
</dbReference>
<dbReference type="UniPathway" id="UPA00344"/>
<keyword evidence="8" id="KW-0501">Molybdenum cofactor biosynthesis</keyword>
<evidence type="ECO:0000256" key="6">
    <source>
        <dbReference type="ARBA" id="ARBA00022723"/>
    </source>
</evidence>
<dbReference type="SMART" id="SM00852">
    <property type="entry name" value="MoCF_biosynth"/>
    <property type="match status" value="1"/>
</dbReference>
<dbReference type="PROSITE" id="PS01079">
    <property type="entry name" value="MOCF_BIOSYNTHESIS_2"/>
    <property type="match status" value="1"/>
</dbReference>
<evidence type="ECO:0000259" key="10">
    <source>
        <dbReference type="SMART" id="SM00852"/>
    </source>
</evidence>
<dbReference type="InterPro" id="IPR036425">
    <property type="entry name" value="MoaB/Mog-like_dom_sf"/>
</dbReference>
<protein>
    <recommendedName>
        <fullName evidence="3">molybdopterin molybdotransferase</fullName>
        <ecNumber evidence="3">2.10.1.1</ecNumber>
    </recommendedName>
</protein>
<dbReference type="SUPFAM" id="SSF63882">
    <property type="entry name" value="MoeA N-terminal region -like"/>
    <property type="match status" value="1"/>
</dbReference>
<dbReference type="AlphaFoldDB" id="A0A381RHZ3"/>
<dbReference type="SUPFAM" id="SSF63867">
    <property type="entry name" value="MoeA C-terminal domain-like"/>
    <property type="match status" value="1"/>
</dbReference>
<dbReference type="NCBIfam" id="NF045515">
    <property type="entry name" value="Glp_gephyrin"/>
    <property type="match status" value="1"/>
</dbReference>
<evidence type="ECO:0000256" key="3">
    <source>
        <dbReference type="ARBA" id="ARBA00013269"/>
    </source>
</evidence>
<dbReference type="EC" id="2.10.1.1" evidence="3"/>
<evidence type="ECO:0000256" key="2">
    <source>
        <dbReference type="ARBA" id="ARBA00005046"/>
    </source>
</evidence>
<dbReference type="CDD" id="cd00887">
    <property type="entry name" value="MoeA"/>
    <property type="match status" value="1"/>
</dbReference>
<dbReference type="EMBL" id="UINC01001900">
    <property type="protein sequence ID" value="SUZ90519.1"/>
    <property type="molecule type" value="Genomic_DNA"/>
</dbReference>
<dbReference type="Gene3D" id="2.40.340.10">
    <property type="entry name" value="MoeA, C-terminal, domain IV"/>
    <property type="match status" value="1"/>
</dbReference>
<evidence type="ECO:0000313" key="11">
    <source>
        <dbReference type="EMBL" id="SUZ90519.1"/>
    </source>
</evidence>
<keyword evidence="7" id="KW-0460">Magnesium</keyword>
<sequence>MRPIRRTIPFKDALDLVEQASVPLNRIERVDLEHCVGRVLATPVVADRDVPPFNRAAMDGYAVVAGSTLGAKRGTPALLNCIETVHTGSIPSQPLVSGQCIQIATGAPMPEGADAVVMVEETDRQDETRVAVFAPVHPGQHVGRRAADIASGAKLLHSGDLLTPSRIGSIAALGISDINVYARPRVAILSTGDEIIAPGQPLGPGQIYDINRFTLGSVICEHGGVPVPLPTAPDDLDELSEIVDDCLKHDILVFSGGSSVGERDLTVDVIRQKGKVLFHGIAVKPGKPTVFGTIGNTPVLGMPGYPTSCLSNAYMLLVPLLRLLARLPAYRFRTMSVPAAQQFISTTGRHQFYTVRVLGGMAVPAFKASGDITSMSQADGYIEIPAEVDVVEEGETIEVKLF</sequence>
<dbReference type="GO" id="GO:0006777">
    <property type="term" value="P:Mo-molybdopterin cofactor biosynthetic process"/>
    <property type="evidence" value="ECO:0007669"/>
    <property type="project" value="UniProtKB-KW"/>
</dbReference>
<dbReference type="InterPro" id="IPR001453">
    <property type="entry name" value="MoaB/Mog_dom"/>
</dbReference>